<dbReference type="Proteomes" id="UP000325957">
    <property type="component" value="Unassembled WGS sequence"/>
</dbReference>
<evidence type="ECO:0000313" key="3">
    <source>
        <dbReference type="Proteomes" id="UP000325957"/>
    </source>
</evidence>
<feature type="compositionally biased region" description="Low complexity" evidence="1">
    <location>
        <begin position="273"/>
        <end position="284"/>
    </location>
</feature>
<dbReference type="InterPro" id="IPR022183">
    <property type="entry name" value="DUF3710"/>
</dbReference>
<feature type="region of interest" description="Disordered" evidence="1">
    <location>
        <begin position="1"/>
        <end position="73"/>
    </location>
</feature>
<comment type="caution">
    <text evidence="2">The sequence shown here is derived from an EMBL/GenBank/DDBJ whole genome shotgun (WGS) entry which is preliminary data.</text>
</comment>
<proteinExistence type="predicted"/>
<evidence type="ECO:0000313" key="2">
    <source>
        <dbReference type="EMBL" id="KAA9393411.1"/>
    </source>
</evidence>
<reference evidence="2 3" key="1">
    <citation type="submission" date="2019-05" db="EMBL/GenBank/DDBJ databases">
        <title>Kocuria coralli sp. nov., a novel actinobacterium isolated from coral reef seawater.</title>
        <authorList>
            <person name="Li J."/>
        </authorList>
    </citation>
    <scope>NUCLEOTIDE SEQUENCE [LARGE SCALE GENOMIC DNA]</scope>
    <source>
        <strain evidence="2 3">SCSIO 13007</strain>
    </source>
</reference>
<dbReference type="Pfam" id="PF12502">
    <property type="entry name" value="DUF3710"/>
    <property type="match status" value="1"/>
</dbReference>
<accession>A0A5J5KXE2</accession>
<feature type="region of interest" description="Disordered" evidence="1">
    <location>
        <begin position="227"/>
        <end position="313"/>
    </location>
</feature>
<dbReference type="OrthoDB" id="8480367at2"/>
<dbReference type="EMBL" id="SZWF01000019">
    <property type="protein sequence ID" value="KAA9393411.1"/>
    <property type="molecule type" value="Genomic_DNA"/>
</dbReference>
<sequence length="313" mass="32707">MTASRRAAPGPGRTGPARVGTQRPTAEGKTVFGRKKKQTEEAPSGAPAGTGAGAEAGAEAPETDDPRAEGPFDVSEIESRDGYLDLGAILIKPQDGVGVRLEVDEKSKRPRAVSLDMGGSMAQIQAFAAPRTTGLWEEIRNDLKDSLKRNNGAPEFVEGTFGTELRARFAAKTSDGTNGYRPARFVGIDGPRWFLRTVISGAAAIDPEASAKFDAIIRSVVVVRGSDPMPPRDLLPLNVPEGAQRAPAGKTVRRAALRPQGGAAKAPGHAETAGQKPARPAAPGAGEGAQERTSGERGGLQPPERGPEVTEIR</sequence>
<keyword evidence="3" id="KW-1185">Reference proteome</keyword>
<gene>
    <name evidence="2" type="ORF">FCK90_12240</name>
</gene>
<protein>
    <submittedName>
        <fullName evidence="2">DUF3710 domain-containing protein</fullName>
    </submittedName>
</protein>
<dbReference type="AlphaFoldDB" id="A0A5J5KXE2"/>
<name>A0A5J5KXE2_9MICC</name>
<evidence type="ECO:0000256" key="1">
    <source>
        <dbReference type="SAM" id="MobiDB-lite"/>
    </source>
</evidence>
<organism evidence="2 3">
    <name type="scientific">Kocuria coralli</name>
    <dbReference type="NCBI Taxonomy" id="1461025"/>
    <lineage>
        <taxon>Bacteria</taxon>
        <taxon>Bacillati</taxon>
        <taxon>Actinomycetota</taxon>
        <taxon>Actinomycetes</taxon>
        <taxon>Micrococcales</taxon>
        <taxon>Micrococcaceae</taxon>
        <taxon>Kocuria</taxon>
    </lineage>
</organism>